<sequence>MLTRKAKRGTAGALLLSDAIFVIGVGGYLATQRSLINAGRAAHPQEVLAGIDEIQAGLLSAESSVRRHVLTDKRRLPACSRCDLAPARAHRAAKSADAGHSRATAQRTAAW</sequence>
<dbReference type="Proteomes" id="UP000237872">
    <property type="component" value="Unassembled WGS sequence"/>
</dbReference>
<dbReference type="EMBL" id="MDEC01000009">
    <property type="protein sequence ID" value="PPU64501.1"/>
    <property type="molecule type" value="Genomic_DNA"/>
</dbReference>
<reference evidence="2 3" key="1">
    <citation type="submission" date="2016-08" db="EMBL/GenBank/DDBJ databases">
        <authorList>
            <person name="Seilhamer J.J."/>
        </authorList>
    </citation>
    <scope>NUCLEOTIDE SEQUENCE [LARGE SCALE GENOMIC DNA]</scope>
    <source>
        <strain evidence="2 3">CFBP4690</strain>
    </source>
</reference>
<dbReference type="AlphaFoldDB" id="A0A2S7CSK7"/>
<proteinExistence type="predicted"/>
<feature type="transmembrane region" description="Helical" evidence="1">
    <location>
        <begin position="12"/>
        <end position="30"/>
    </location>
</feature>
<evidence type="ECO:0000313" key="3">
    <source>
        <dbReference type="Proteomes" id="UP000237872"/>
    </source>
</evidence>
<evidence type="ECO:0000313" key="2">
    <source>
        <dbReference type="EMBL" id="PPU64501.1"/>
    </source>
</evidence>
<name>A0A2S7CSK7_9XANT</name>
<gene>
    <name evidence="2" type="ORF">XcodCFBP4690_08460</name>
</gene>
<keyword evidence="1" id="KW-0472">Membrane</keyword>
<organism evidence="2 3">
    <name type="scientific">Xanthomonas codiaei</name>
    <dbReference type="NCBI Taxonomy" id="56463"/>
    <lineage>
        <taxon>Bacteria</taxon>
        <taxon>Pseudomonadati</taxon>
        <taxon>Pseudomonadota</taxon>
        <taxon>Gammaproteobacteria</taxon>
        <taxon>Lysobacterales</taxon>
        <taxon>Lysobacteraceae</taxon>
        <taxon>Xanthomonas</taxon>
    </lineage>
</organism>
<keyword evidence="1" id="KW-0812">Transmembrane</keyword>
<keyword evidence="1" id="KW-1133">Transmembrane helix</keyword>
<accession>A0A2S7CSK7</accession>
<evidence type="ECO:0000256" key="1">
    <source>
        <dbReference type="SAM" id="Phobius"/>
    </source>
</evidence>
<comment type="caution">
    <text evidence="2">The sequence shown here is derived from an EMBL/GenBank/DDBJ whole genome shotgun (WGS) entry which is preliminary data.</text>
</comment>
<protein>
    <submittedName>
        <fullName evidence="2">Uncharacterized protein</fullName>
    </submittedName>
</protein>